<gene>
    <name evidence="1" type="ORF">AVEN_84756_1</name>
</gene>
<sequence length="123" mass="14472">MGFFCDHNATLNSYLQFLATLSEQLDQAFLMPDQNNIHHVLSLGKYHIDIADHCWERLYLYYLAYSPHLSKKKKLQPRRFGLFYQLVDKILKDQLLHLPKNSVDDGEVTHLFEANKCTIVIVY</sequence>
<keyword evidence="2" id="KW-1185">Reference proteome</keyword>
<dbReference type="Proteomes" id="UP000499080">
    <property type="component" value="Unassembled WGS sequence"/>
</dbReference>
<organism evidence="1 2">
    <name type="scientific">Araneus ventricosus</name>
    <name type="common">Orbweaver spider</name>
    <name type="synonym">Epeira ventricosa</name>
    <dbReference type="NCBI Taxonomy" id="182803"/>
    <lineage>
        <taxon>Eukaryota</taxon>
        <taxon>Metazoa</taxon>
        <taxon>Ecdysozoa</taxon>
        <taxon>Arthropoda</taxon>
        <taxon>Chelicerata</taxon>
        <taxon>Arachnida</taxon>
        <taxon>Araneae</taxon>
        <taxon>Araneomorphae</taxon>
        <taxon>Entelegynae</taxon>
        <taxon>Araneoidea</taxon>
        <taxon>Araneidae</taxon>
        <taxon>Araneus</taxon>
    </lineage>
</organism>
<evidence type="ECO:0000313" key="2">
    <source>
        <dbReference type="Proteomes" id="UP000499080"/>
    </source>
</evidence>
<proteinExistence type="predicted"/>
<evidence type="ECO:0000313" key="1">
    <source>
        <dbReference type="EMBL" id="GBN88139.1"/>
    </source>
</evidence>
<accession>A0A4Y2SLM5</accession>
<reference evidence="1 2" key="1">
    <citation type="journal article" date="2019" name="Sci. Rep.">
        <title>Orb-weaving spider Araneus ventricosus genome elucidates the spidroin gene catalogue.</title>
        <authorList>
            <person name="Kono N."/>
            <person name="Nakamura H."/>
            <person name="Ohtoshi R."/>
            <person name="Moran D.A.P."/>
            <person name="Shinohara A."/>
            <person name="Yoshida Y."/>
            <person name="Fujiwara M."/>
            <person name="Mori M."/>
            <person name="Tomita M."/>
            <person name="Arakawa K."/>
        </authorList>
    </citation>
    <scope>NUCLEOTIDE SEQUENCE [LARGE SCALE GENOMIC DNA]</scope>
</reference>
<name>A0A4Y2SLM5_ARAVE</name>
<dbReference type="EMBL" id="BGPR01022133">
    <property type="protein sequence ID" value="GBN88139.1"/>
    <property type="molecule type" value="Genomic_DNA"/>
</dbReference>
<protein>
    <submittedName>
        <fullName evidence="1">Uncharacterized protein</fullName>
    </submittedName>
</protein>
<dbReference type="AlphaFoldDB" id="A0A4Y2SLM5"/>
<comment type="caution">
    <text evidence="1">The sequence shown here is derived from an EMBL/GenBank/DDBJ whole genome shotgun (WGS) entry which is preliminary data.</text>
</comment>